<keyword evidence="1" id="KW-0472">Membrane</keyword>
<name>A0A168RFG6_9BACT</name>
<dbReference type="PANTHER" id="PTHR36840:SF1">
    <property type="entry name" value="BLL5714 PROTEIN"/>
    <property type="match status" value="1"/>
</dbReference>
<dbReference type="Pfam" id="PF06772">
    <property type="entry name" value="LtrA"/>
    <property type="match status" value="1"/>
</dbReference>
<sequence>MGLVMYLAFSINSNWSATFFRFNVIFSMLNFNMALQYFYVYFFDKDATEWKKSILINAITFAVMGSLILGAAFIGYEIGLYFILSFAAIFIVLPTVYRYTIKQKKVNLPHLIERLNLLVIIFFGELLITLGKFFKDFDWKGMSGIFYTGSLFLYYILHFEKMADHHKETKKWNVLIFTHYFIFIGLSLKTLSVEFTLENEISYLMNWIIQYISLVIIIAMLFINIMVIGKTKYKYGIWFFLLEIAISSLGFGLEFLNINSINQNFLIAAIQITALISSLLIYLKIKDKKAE</sequence>
<feature type="transmembrane region" description="Helical" evidence="1">
    <location>
        <begin position="172"/>
        <end position="188"/>
    </location>
</feature>
<dbReference type="PANTHER" id="PTHR36840">
    <property type="entry name" value="BLL5714 PROTEIN"/>
    <property type="match status" value="1"/>
</dbReference>
<feature type="transmembrane region" description="Helical" evidence="1">
    <location>
        <begin position="235"/>
        <end position="253"/>
    </location>
</feature>
<evidence type="ECO:0000256" key="1">
    <source>
        <dbReference type="SAM" id="Phobius"/>
    </source>
</evidence>
<feature type="transmembrane region" description="Helical" evidence="1">
    <location>
        <begin position="54"/>
        <end position="74"/>
    </location>
</feature>
<organism evidence="2 3">
    <name type="scientific">Mycoplasmopsis gallinarum</name>
    <dbReference type="NCBI Taxonomy" id="29557"/>
    <lineage>
        <taxon>Bacteria</taxon>
        <taxon>Bacillati</taxon>
        <taxon>Mycoplasmatota</taxon>
        <taxon>Mycoplasmoidales</taxon>
        <taxon>Metamycoplasmataceae</taxon>
        <taxon>Mycoplasmopsis</taxon>
    </lineage>
</organism>
<feature type="transmembrane region" description="Helical" evidence="1">
    <location>
        <begin position="20"/>
        <end position="42"/>
    </location>
</feature>
<dbReference type="InterPro" id="IPR010640">
    <property type="entry name" value="Low_temperature_requirement_A"/>
</dbReference>
<feature type="transmembrane region" description="Helical" evidence="1">
    <location>
        <begin position="208"/>
        <end position="228"/>
    </location>
</feature>
<dbReference type="EMBL" id="LVLH01000028">
    <property type="protein sequence ID" value="OAB48929.1"/>
    <property type="molecule type" value="Genomic_DNA"/>
</dbReference>
<comment type="caution">
    <text evidence="2">The sequence shown here is derived from an EMBL/GenBank/DDBJ whole genome shotgun (WGS) entry which is preliminary data.</text>
</comment>
<dbReference type="STRING" id="29557.MGALLINA_02580"/>
<reference evidence="2 3" key="1">
    <citation type="submission" date="2016-03" db="EMBL/GenBank/DDBJ databases">
        <title>Genome sequence of Mycoplasma gallinarum strain Mgn_IPT.</title>
        <authorList>
            <person name="Yacoub E."/>
            <person name="Sirand-Pugnet P."/>
            <person name="Barre A."/>
            <person name="Maurier F."/>
            <person name="Blanchard A."/>
            <person name="Ben Abdelmoumen B.M."/>
        </authorList>
    </citation>
    <scope>NUCLEOTIDE SEQUENCE [LARGE SCALE GENOMIC DNA]</scope>
    <source>
        <strain evidence="2 3">Mgn_IPT</strain>
    </source>
</reference>
<accession>A0A168RFG6</accession>
<proteinExistence type="predicted"/>
<feature type="transmembrane region" description="Helical" evidence="1">
    <location>
        <begin position="142"/>
        <end position="160"/>
    </location>
</feature>
<feature type="transmembrane region" description="Helical" evidence="1">
    <location>
        <begin position="265"/>
        <end position="283"/>
    </location>
</feature>
<feature type="transmembrane region" description="Helical" evidence="1">
    <location>
        <begin position="111"/>
        <end position="130"/>
    </location>
</feature>
<keyword evidence="1" id="KW-1133">Transmembrane helix</keyword>
<gene>
    <name evidence="2" type="ORF">MGALLINA_02580</name>
</gene>
<keyword evidence="3" id="KW-1185">Reference proteome</keyword>
<evidence type="ECO:0000313" key="2">
    <source>
        <dbReference type="EMBL" id="OAB48929.1"/>
    </source>
</evidence>
<dbReference type="PATRIC" id="fig|29557.3.peg.243"/>
<feature type="transmembrane region" description="Helical" evidence="1">
    <location>
        <begin position="80"/>
        <end position="99"/>
    </location>
</feature>
<dbReference type="AlphaFoldDB" id="A0A168RFG6"/>
<protein>
    <submittedName>
        <fullName evidence="2">Uncharacterized protein</fullName>
    </submittedName>
</protein>
<evidence type="ECO:0000313" key="3">
    <source>
        <dbReference type="Proteomes" id="UP000076983"/>
    </source>
</evidence>
<keyword evidence="1" id="KW-0812">Transmembrane</keyword>
<dbReference type="Proteomes" id="UP000076983">
    <property type="component" value="Unassembled WGS sequence"/>
</dbReference>